<dbReference type="Pfam" id="PF00575">
    <property type="entry name" value="S1"/>
    <property type="match status" value="1"/>
</dbReference>
<feature type="compositionally biased region" description="Polar residues" evidence="1">
    <location>
        <begin position="710"/>
        <end position="720"/>
    </location>
</feature>
<dbReference type="InterPro" id="IPR006641">
    <property type="entry name" value="YqgF/RNaseH-like_dom"/>
</dbReference>
<dbReference type="InterPro" id="IPR037027">
    <property type="entry name" value="YqgF/RNaseH-like_dom_sf"/>
</dbReference>
<dbReference type="SUPFAM" id="SSF47781">
    <property type="entry name" value="RuvA domain 2-like"/>
    <property type="match status" value="2"/>
</dbReference>
<proteinExistence type="predicted"/>
<dbReference type="Pfam" id="PF09371">
    <property type="entry name" value="Tex_N"/>
    <property type="match status" value="1"/>
</dbReference>
<dbReference type="InterPro" id="IPR032639">
    <property type="entry name" value="Tex_YqgF"/>
</dbReference>
<dbReference type="Gene3D" id="1.10.10.650">
    <property type="entry name" value="RuvA domain 2-like"/>
    <property type="match status" value="1"/>
</dbReference>
<dbReference type="Pfam" id="PF22706">
    <property type="entry name" value="Tex_central_region"/>
    <property type="match status" value="1"/>
</dbReference>
<dbReference type="InterPro" id="IPR023319">
    <property type="entry name" value="Tex-like_HTH_dom_sf"/>
</dbReference>
<dbReference type="PANTHER" id="PTHR10724">
    <property type="entry name" value="30S RIBOSOMAL PROTEIN S1"/>
    <property type="match status" value="1"/>
</dbReference>
<dbReference type="PANTHER" id="PTHR10724:SF10">
    <property type="entry name" value="S1 RNA-BINDING DOMAIN-CONTAINING PROTEIN 1"/>
    <property type="match status" value="1"/>
</dbReference>
<dbReference type="Gene3D" id="1.10.3500.10">
    <property type="entry name" value="Tex N-terminal region-like"/>
    <property type="match status" value="1"/>
</dbReference>
<dbReference type="InterPro" id="IPR003029">
    <property type="entry name" value="S1_domain"/>
</dbReference>
<dbReference type="InterPro" id="IPR044146">
    <property type="entry name" value="S1_Tex"/>
</dbReference>
<dbReference type="InterPro" id="IPR035104">
    <property type="entry name" value="Ribosomal_protein_S1-like"/>
</dbReference>
<dbReference type="RefSeq" id="WP_188751619.1">
    <property type="nucleotide sequence ID" value="NZ_BMIJ01000009.1"/>
</dbReference>
<accession>A0ABQ1KYA0</accession>
<dbReference type="InterPro" id="IPR018974">
    <property type="entry name" value="Tex-like_N"/>
</dbReference>
<dbReference type="InterPro" id="IPR055179">
    <property type="entry name" value="Tex-like_central_region"/>
</dbReference>
<name>A0ABQ1KYA0_9GAMM</name>
<dbReference type="Gene3D" id="3.30.420.140">
    <property type="entry name" value="YqgF/RNase H-like domain"/>
    <property type="match status" value="1"/>
</dbReference>
<dbReference type="CDD" id="cd05685">
    <property type="entry name" value="S1_Tex"/>
    <property type="match status" value="1"/>
</dbReference>
<evidence type="ECO:0000259" key="2">
    <source>
        <dbReference type="PROSITE" id="PS50126"/>
    </source>
</evidence>
<dbReference type="Gene3D" id="2.40.50.140">
    <property type="entry name" value="Nucleic acid-binding proteins"/>
    <property type="match status" value="1"/>
</dbReference>
<evidence type="ECO:0000313" key="4">
    <source>
        <dbReference type="Proteomes" id="UP000629025"/>
    </source>
</evidence>
<dbReference type="InterPro" id="IPR041692">
    <property type="entry name" value="HHH_9"/>
</dbReference>
<dbReference type="Proteomes" id="UP000629025">
    <property type="component" value="Unassembled WGS sequence"/>
</dbReference>
<dbReference type="InterPro" id="IPR012340">
    <property type="entry name" value="NA-bd_OB-fold"/>
</dbReference>
<organism evidence="3 4">
    <name type="scientific">Marinobacterium zhoushanense</name>
    <dbReference type="NCBI Taxonomy" id="1679163"/>
    <lineage>
        <taxon>Bacteria</taxon>
        <taxon>Pseudomonadati</taxon>
        <taxon>Pseudomonadota</taxon>
        <taxon>Gammaproteobacteria</taxon>
        <taxon>Oceanospirillales</taxon>
        <taxon>Oceanospirillaceae</taxon>
        <taxon>Marinobacterium</taxon>
    </lineage>
</organism>
<feature type="domain" description="S1 motif" evidence="2">
    <location>
        <begin position="643"/>
        <end position="712"/>
    </location>
</feature>
<dbReference type="InterPro" id="IPR012337">
    <property type="entry name" value="RNaseH-like_sf"/>
</dbReference>
<dbReference type="PROSITE" id="PS50126">
    <property type="entry name" value="S1"/>
    <property type="match status" value="1"/>
</dbReference>
<dbReference type="SMART" id="SM00316">
    <property type="entry name" value="S1"/>
    <property type="match status" value="1"/>
</dbReference>
<dbReference type="InterPro" id="IPR050437">
    <property type="entry name" value="Ribos_protein_bS1-like"/>
</dbReference>
<sequence length="755" mass="83755">MQIEQRLAADLGVDAARVRAAVALLDEGASVPFIARYRKEATGALDDTQLRELHARLGQLRELENRRDTILRQLGDSGQLSDELRNSLLAADSRARLEDLYAPYRPKRRNKAQEAREAGLAPLADALLSNPAQNPETAARAYIAPDKGVNDVDSALDGVRHILIEQLSEAADLVASLRKALWQQGLLHTRAARGKADPDSKFRDYFDYAEPIARIPSHRALALLRGEQEGIIKYKLVLPEGQENLGLELIQRHWRLRPHSLSAWMQATLEQCWSRKLQPQLENELVKRLREQAETAAIEVFARNLHDLLLASPAGARVTLGLDPGLRTGVKVAVIDRTGRLLEHTAIYPHAPRNQWDQSLATLAQLCRRHQVELIAIGNGTASRETEQLAKELAGRETGLKLQPVLVSEAGASVYSASELAAQEFPDLDVSIRGAVSIARRLQDPLAELVKIDPRSIGVGQYQHDVDQQQLANSLEGVVETCVNHVGVDLNTASSALLRHVSGLNAGLADSIIAWRDEYGAFRNRQQLLKVKRLGPKAFELCAGFLRIRDGEEPLDNSAVHPESYPLVKQIAAAAGLDQRQLLNQPERLRQLDPGRFVSERFGRYTVSDVFTELEKPGRDPRPEFRSVQYQEGVSTLADLSPGMRLEGVVTNVTQFGAFVDIGVHQDGLVHISELADRFVKDPHEVVTSGQIVEVRVLEVDERRKRISLSMKQQDNTQRQAENKNSKPSPRPQPAPTREGSLGERLRAAGIKPKR</sequence>
<evidence type="ECO:0000313" key="3">
    <source>
        <dbReference type="EMBL" id="GGC09329.1"/>
    </source>
</evidence>
<comment type="caution">
    <text evidence="3">The sequence shown here is derived from an EMBL/GenBank/DDBJ whole genome shotgun (WGS) entry which is preliminary data.</text>
</comment>
<dbReference type="SUPFAM" id="SSF158832">
    <property type="entry name" value="Tex N-terminal region-like"/>
    <property type="match status" value="1"/>
</dbReference>
<dbReference type="Pfam" id="PF17674">
    <property type="entry name" value="HHH_9"/>
    <property type="match status" value="1"/>
</dbReference>
<dbReference type="SUPFAM" id="SSF53098">
    <property type="entry name" value="Ribonuclease H-like"/>
    <property type="match status" value="1"/>
</dbReference>
<feature type="region of interest" description="Disordered" evidence="1">
    <location>
        <begin position="710"/>
        <end position="755"/>
    </location>
</feature>
<dbReference type="InterPro" id="IPR010994">
    <property type="entry name" value="RuvA_2-like"/>
</dbReference>
<dbReference type="EMBL" id="BMIJ01000009">
    <property type="protein sequence ID" value="GGC09329.1"/>
    <property type="molecule type" value="Genomic_DNA"/>
</dbReference>
<dbReference type="InterPro" id="IPR023323">
    <property type="entry name" value="Tex-like_dom_sf"/>
</dbReference>
<dbReference type="SUPFAM" id="SSF50249">
    <property type="entry name" value="Nucleic acid-binding proteins"/>
    <property type="match status" value="1"/>
</dbReference>
<protein>
    <submittedName>
        <fullName evidence="3">Transcription accessory protein</fullName>
    </submittedName>
</protein>
<dbReference type="SMART" id="SM00732">
    <property type="entry name" value="YqgFc"/>
    <property type="match status" value="1"/>
</dbReference>
<reference evidence="4" key="1">
    <citation type="journal article" date="2019" name="Int. J. Syst. Evol. Microbiol.">
        <title>The Global Catalogue of Microorganisms (GCM) 10K type strain sequencing project: providing services to taxonomists for standard genome sequencing and annotation.</title>
        <authorList>
            <consortium name="The Broad Institute Genomics Platform"/>
            <consortium name="The Broad Institute Genome Sequencing Center for Infectious Disease"/>
            <person name="Wu L."/>
            <person name="Ma J."/>
        </authorList>
    </citation>
    <scope>NUCLEOTIDE SEQUENCE [LARGE SCALE GENOMIC DNA]</scope>
    <source>
        <strain evidence="4">CGMCC 1.15341</strain>
    </source>
</reference>
<dbReference type="Pfam" id="PF16921">
    <property type="entry name" value="Tex_YqgF"/>
    <property type="match status" value="1"/>
</dbReference>
<dbReference type="Pfam" id="PF12836">
    <property type="entry name" value="HHH_3"/>
    <property type="match status" value="1"/>
</dbReference>
<dbReference type="PRINTS" id="PR00681">
    <property type="entry name" value="RIBOSOMALS1"/>
</dbReference>
<evidence type="ECO:0000256" key="1">
    <source>
        <dbReference type="SAM" id="MobiDB-lite"/>
    </source>
</evidence>
<keyword evidence="4" id="KW-1185">Reference proteome</keyword>
<dbReference type="Gene3D" id="1.10.150.310">
    <property type="entry name" value="Tex RuvX-like domain-like"/>
    <property type="match status" value="1"/>
</dbReference>
<gene>
    <name evidence="3" type="ORF">GCM10011352_39660</name>
</gene>